<dbReference type="EMBL" id="JADZSC010000004">
    <property type="protein sequence ID" value="MBH0231640.1"/>
    <property type="molecule type" value="Genomic_DNA"/>
</dbReference>
<accession>A0A931HYC8</accession>
<dbReference type="Proteomes" id="UP000614490">
    <property type="component" value="Unassembled WGS sequence"/>
</dbReference>
<protein>
    <submittedName>
        <fullName evidence="2">Uncharacterized protein</fullName>
    </submittedName>
</protein>
<reference evidence="2 3" key="1">
    <citation type="journal article" date="2005" name="Int. J. Syst. Evol. Microbiol.">
        <title>Halobacillus yeomjeoni sp. nov., isolated from a marine solar saltern in Korea.</title>
        <authorList>
            <person name="Yoon J.H."/>
            <person name="Kang S.J."/>
            <person name="Lee C.H."/>
            <person name="Oh H.W."/>
            <person name="Oh T.K."/>
        </authorList>
    </citation>
    <scope>NUCLEOTIDE SEQUENCE [LARGE SCALE GENOMIC DNA]</scope>
    <source>
        <strain evidence="2 3">KCTC 3957</strain>
    </source>
</reference>
<name>A0A931HYC8_9BACI</name>
<evidence type="ECO:0000313" key="3">
    <source>
        <dbReference type="Proteomes" id="UP000614490"/>
    </source>
</evidence>
<evidence type="ECO:0000256" key="1">
    <source>
        <dbReference type="SAM" id="MobiDB-lite"/>
    </source>
</evidence>
<evidence type="ECO:0000313" key="2">
    <source>
        <dbReference type="EMBL" id="MBH0231640.1"/>
    </source>
</evidence>
<proteinExistence type="predicted"/>
<gene>
    <name evidence="2" type="ORF">H0267_15625</name>
</gene>
<comment type="caution">
    <text evidence="2">The sequence shown here is derived from an EMBL/GenBank/DDBJ whole genome shotgun (WGS) entry which is preliminary data.</text>
</comment>
<dbReference type="AlphaFoldDB" id="A0A931HYC8"/>
<feature type="region of interest" description="Disordered" evidence="1">
    <location>
        <begin position="1"/>
        <end position="45"/>
    </location>
</feature>
<feature type="compositionally biased region" description="Basic residues" evidence="1">
    <location>
        <begin position="1"/>
        <end position="10"/>
    </location>
</feature>
<keyword evidence="3" id="KW-1185">Reference proteome</keyword>
<sequence length="58" mass="6593">MPKRKPKRVKKENSSEIAEAFSKPSKYNTAFPPHSENEQIVDDSEGDALLDHYSDKDS</sequence>
<dbReference type="RefSeq" id="WP_197318276.1">
    <property type="nucleotide sequence ID" value="NZ_JADZSC010000004.1"/>
</dbReference>
<organism evidence="2 3">
    <name type="scientific">Halobacillus yeomjeoni</name>
    <dbReference type="NCBI Taxonomy" id="311194"/>
    <lineage>
        <taxon>Bacteria</taxon>
        <taxon>Bacillati</taxon>
        <taxon>Bacillota</taxon>
        <taxon>Bacilli</taxon>
        <taxon>Bacillales</taxon>
        <taxon>Bacillaceae</taxon>
        <taxon>Halobacillus</taxon>
    </lineage>
</organism>